<dbReference type="InterPro" id="IPR044051">
    <property type="entry name" value="Prophage_tail_N"/>
</dbReference>
<gene>
    <name evidence="3" type="ORF">ESZ50_01530</name>
</gene>
<dbReference type="AlphaFoldDB" id="A0A6C2C9L5"/>
<comment type="caution">
    <text evidence="3">The sequence shown here is derived from an EMBL/GenBank/DDBJ whole genome shotgun (WGS) entry which is preliminary data.</text>
</comment>
<feature type="domain" description="Prophage endopeptidase tail N-terminal" evidence="2">
    <location>
        <begin position="7"/>
        <end position="90"/>
    </location>
</feature>
<proteinExistence type="predicted"/>
<evidence type="ECO:0000259" key="2">
    <source>
        <dbReference type="Pfam" id="PF18994"/>
    </source>
</evidence>
<evidence type="ECO:0000313" key="3">
    <source>
        <dbReference type="EMBL" id="TYC50751.1"/>
    </source>
</evidence>
<reference evidence="3 4" key="1">
    <citation type="submission" date="2019-01" db="EMBL/GenBank/DDBJ databases">
        <title>Weissella sp. nov., a novel lactic acid bacterium isolated from animal feces.</title>
        <authorList>
            <person name="Wang L.-T."/>
        </authorList>
    </citation>
    <scope>NUCLEOTIDE SEQUENCE [LARGE SCALE GENOMIC DNA]</scope>
    <source>
        <strain evidence="3 4">8H-2</strain>
    </source>
</reference>
<organism evidence="3 4">
    <name type="scientific">Weissella muntiaci</name>
    <dbReference type="NCBI Taxonomy" id="2508881"/>
    <lineage>
        <taxon>Bacteria</taxon>
        <taxon>Bacillati</taxon>
        <taxon>Bacillota</taxon>
        <taxon>Bacilli</taxon>
        <taxon>Lactobacillales</taxon>
        <taxon>Lactobacillaceae</taxon>
        <taxon>Weissella</taxon>
    </lineage>
</organism>
<sequence>MFAENTVVIQSHDGQKKQILSAILWDTFQRVWSKNEQYQLAFTAYDDRSLAYNLLTSENSVFYDGQEYIIKQIVDEFNGGQHTMQITATHVYYQLSSRVQSNIKVGDVTFNLNDALSFLFDGVQDYSFQIHGNYNANQTLTDFGNVTVSEGISTLKDTFGVYAVIPDNHTVHLYDEGHYTTDTKNVFRYRNDTSDIQLQYDSQSIVNRIQAVSTAETPAFSPFYVEDQDSINAWGIREGIRVESDTITDVNQMRSLVAQSFVLQPTISFAVTTEENRKVKPGELWSVQILDTGFITKVEVVSITETPFVSTAVQIELNNSRANFLDSQRSQAKMIKNIQEKQNNNNSFGGWVVGTVEE</sequence>
<feature type="domain" description="Tail spike" evidence="1">
    <location>
        <begin position="108"/>
        <end position="328"/>
    </location>
</feature>
<evidence type="ECO:0000313" key="4">
    <source>
        <dbReference type="Proteomes" id="UP000371977"/>
    </source>
</evidence>
<protein>
    <recommendedName>
        <fullName evidence="5">Prophage tail endopeptidase domain-containing protein</fullName>
    </recommendedName>
</protein>
<dbReference type="Proteomes" id="UP000371977">
    <property type="component" value="Unassembled WGS sequence"/>
</dbReference>
<evidence type="ECO:0000259" key="1">
    <source>
        <dbReference type="Pfam" id="PF06605"/>
    </source>
</evidence>
<dbReference type="RefSeq" id="WP_148621843.1">
    <property type="nucleotide sequence ID" value="NZ_SDGZ01000005.1"/>
</dbReference>
<accession>A0A6C2C9L5</accession>
<evidence type="ECO:0008006" key="5">
    <source>
        <dbReference type="Google" id="ProtNLM"/>
    </source>
</evidence>
<dbReference type="InterPro" id="IPR010572">
    <property type="entry name" value="Tail_dom"/>
</dbReference>
<dbReference type="OrthoDB" id="2404328at2"/>
<keyword evidence="4" id="KW-1185">Reference proteome</keyword>
<name>A0A6C2C9L5_9LACO</name>
<dbReference type="EMBL" id="SDGZ01000005">
    <property type="protein sequence ID" value="TYC50751.1"/>
    <property type="molecule type" value="Genomic_DNA"/>
</dbReference>
<dbReference type="Pfam" id="PF18994">
    <property type="entry name" value="Prophage_tailD1"/>
    <property type="match status" value="1"/>
</dbReference>
<dbReference type="Gene3D" id="3.55.50.40">
    <property type="match status" value="1"/>
</dbReference>
<dbReference type="Pfam" id="PF06605">
    <property type="entry name" value="Prophage_tail"/>
    <property type="match status" value="1"/>
</dbReference>
<dbReference type="Gene3D" id="6.20.110.10">
    <property type="match status" value="1"/>
</dbReference>